<reference evidence="1 2" key="1">
    <citation type="submission" date="2018-06" db="EMBL/GenBank/DDBJ databases">
        <authorList>
            <consortium name="Pathogen Informatics"/>
            <person name="Doyle S."/>
        </authorList>
    </citation>
    <scope>NUCLEOTIDE SEQUENCE [LARGE SCALE GENOMIC DNA]</scope>
    <source>
        <strain evidence="1 2">NCTC13102</strain>
    </source>
</reference>
<dbReference type="AlphaFoldDB" id="A0A2X3BFH1"/>
<gene>
    <name evidence="1" type="ORF">NCTC13102_00997</name>
</gene>
<dbReference type="Gene3D" id="3.40.50.150">
    <property type="entry name" value="Vaccinia Virus protein VP39"/>
    <property type="match status" value="1"/>
</dbReference>
<accession>A0A2X3BFH1</accession>
<dbReference type="SUPFAM" id="SSF53335">
    <property type="entry name" value="S-adenosyl-L-methionine-dependent methyltransferases"/>
    <property type="match status" value="1"/>
</dbReference>
<protein>
    <submittedName>
        <fullName evidence="1">Putative CagY like protein</fullName>
    </submittedName>
</protein>
<sequence length="835" mass="97465">MASAKQPQDEIDYKVKFTQDYFNPKLCKYDNERIDIILLDKKGSPLLYIEAKTVLSNTQAREKALAQIVLTNKKQSQILNHLALIYKENDNDILEFIDLLDDSVMFNNDFHWESETPSTPTRDAIDRINDRLKKSAKIIKYINDEIKEFYANLLKREDLEIAITFKNMITIFYAWKEALTFKNEIKNEQSLINLFLVDMLNNTKYQDSLKIVGTEVGSQKPLIREGTDLNAFNIEVSESKQEVKFIDDKNEKFYTIPNLQAYKAFWDKYKRPPAKDEFLKILEESHLLYTDKYRKDTGGEYTPFFFVVEQNKILEEYCKDSNTNLSDYIIYDPCCGVGNLENQFSQEIKKQCYLSTLDSKDVDICKIKDFENVVQFDYLANDKEPEFTHGGTELTINEIAKREKKKLMIIMNPPYQNYTNYQGKRENKAISFFNKVVKLQPEVIVFYYKTEQMFSEALEAYQKSGLKIYSHIFSTAQTFNLSDWSISQMIFSKNLGDKVSDKSFTAKRYERDKIGFNFIKSYTYDLERPSLVKEIDTAIKQNQKGMILGQYSYLNSTILVSNGGFEKADKITTENLKYTLLSKGLNFNSHAKYFERSPYVLKGKVSEIPQELFRDAIVFSLFFKGNLFSNKPIRESAIVRGGGDKLVALKNYIMPFNAEQLGGACRHNDLNVLYPENAELIGYDISVLDTPEVQKKKRNLELPPFDFREFLKQFSFSKEAKSLFNAALELFKYYHANSYYQNKDYNDSFYDITNAIMGKDPNEFTNLDGKNKRIEQKKTTKDTKGFAKNNLKGVIPSKDLELFYHFFEVRKILAEKINEELLDSNLLLWKRENIF</sequence>
<evidence type="ECO:0000313" key="2">
    <source>
        <dbReference type="Proteomes" id="UP000250166"/>
    </source>
</evidence>
<proteinExistence type="predicted"/>
<dbReference type="Proteomes" id="UP000250166">
    <property type="component" value="Unassembled WGS sequence"/>
</dbReference>
<dbReference type="InterPro" id="IPR029063">
    <property type="entry name" value="SAM-dependent_MTases_sf"/>
</dbReference>
<organism evidence="1 2">
    <name type="scientific">Helicobacter fennelliae</name>
    <dbReference type="NCBI Taxonomy" id="215"/>
    <lineage>
        <taxon>Bacteria</taxon>
        <taxon>Pseudomonadati</taxon>
        <taxon>Campylobacterota</taxon>
        <taxon>Epsilonproteobacteria</taxon>
        <taxon>Campylobacterales</taxon>
        <taxon>Helicobacteraceae</taxon>
        <taxon>Helicobacter</taxon>
    </lineage>
</organism>
<dbReference type="RefSeq" id="WP_258399824.1">
    <property type="nucleotide sequence ID" value="NZ_UAWL01000006.1"/>
</dbReference>
<name>A0A2X3BFH1_9HELI</name>
<dbReference type="EMBL" id="UAWL01000006">
    <property type="protein sequence ID" value="SQB98534.1"/>
    <property type="molecule type" value="Genomic_DNA"/>
</dbReference>
<evidence type="ECO:0000313" key="1">
    <source>
        <dbReference type="EMBL" id="SQB98534.1"/>
    </source>
</evidence>